<gene>
    <name evidence="5" type="ORF">NQ317_004724</name>
</gene>
<dbReference type="EMBL" id="JAPWTJ010000317">
    <property type="protein sequence ID" value="KAJ8979737.1"/>
    <property type="molecule type" value="Genomic_DNA"/>
</dbReference>
<dbReference type="InterPro" id="IPR036152">
    <property type="entry name" value="Asp/glu_Ase-like_sf"/>
</dbReference>
<dbReference type="InterPro" id="IPR041725">
    <property type="entry name" value="L-asparaginase_I"/>
</dbReference>
<proteinExistence type="predicted"/>
<keyword evidence="6" id="KW-1185">Reference proteome</keyword>
<feature type="domain" description="Asparaginase/glutaminase C-terminal" evidence="4">
    <location>
        <begin position="188"/>
        <end position="292"/>
    </location>
</feature>
<evidence type="ECO:0000259" key="3">
    <source>
        <dbReference type="Pfam" id="PF00710"/>
    </source>
</evidence>
<dbReference type="SMART" id="SM00870">
    <property type="entry name" value="Asparaginase"/>
    <property type="match status" value="1"/>
</dbReference>
<dbReference type="InterPro" id="IPR027474">
    <property type="entry name" value="L-asparaginase_N"/>
</dbReference>
<evidence type="ECO:0000313" key="6">
    <source>
        <dbReference type="Proteomes" id="UP001162164"/>
    </source>
</evidence>
<dbReference type="Proteomes" id="UP001162164">
    <property type="component" value="Unassembled WGS sequence"/>
</dbReference>
<dbReference type="PANTHER" id="PTHR11707">
    <property type="entry name" value="L-ASPARAGINASE"/>
    <property type="match status" value="1"/>
</dbReference>
<evidence type="ECO:0000256" key="2">
    <source>
        <dbReference type="PROSITE-ProRule" id="PRU10100"/>
    </source>
</evidence>
<dbReference type="CDD" id="cd08963">
    <property type="entry name" value="L-asparaginase_I"/>
    <property type="match status" value="1"/>
</dbReference>
<feature type="domain" description="L-asparaginase N-terminal" evidence="3">
    <location>
        <begin position="125"/>
        <end position="166"/>
    </location>
</feature>
<feature type="active site" evidence="2">
    <location>
        <position position="94"/>
    </location>
</feature>
<reference evidence="5" key="1">
    <citation type="journal article" date="2023" name="Insect Mol. Biol.">
        <title>Genome sequencing provides insights into the evolution of gene families encoding plant cell wall-degrading enzymes in longhorned beetles.</title>
        <authorList>
            <person name="Shin N.R."/>
            <person name="Okamura Y."/>
            <person name="Kirsch R."/>
            <person name="Pauchet Y."/>
        </authorList>
    </citation>
    <scope>NUCLEOTIDE SEQUENCE</scope>
    <source>
        <strain evidence="5">MMC_N1</strain>
    </source>
</reference>
<name>A0ABQ9JP80_9CUCU</name>
<evidence type="ECO:0000259" key="4">
    <source>
        <dbReference type="Pfam" id="PF17763"/>
    </source>
</evidence>
<dbReference type="InterPro" id="IPR037152">
    <property type="entry name" value="L-asparaginase_N_sf"/>
</dbReference>
<evidence type="ECO:0000313" key="5">
    <source>
        <dbReference type="EMBL" id="KAJ8979737.1"/>
    </source>
</evidence>
<dbReference type="InterPro" id="IPR027475">
    <property type="entry name" value="Asparaginase/glutaminase_AS2"/>
</dbReference>
<organism evidence="5 6">
    <name type="scientific">Molorchus minor</name>
    <dbReference type="NCBI Taxonomy" id="1323400"/>
    <lineage>
        <taxon>Eukaryota</taxon>
        <taxon>Metazoa</taxon>
        <taxon>Ecdysozoa</taxon>
        <taxon>Arthropoda</taxon>
        <taxon>Hexapoda</taxon>
        <taxon>Insecta</taxon>
        <taxon>Pterygota</taxon>
        <taxon>Neoptera</taxon>
        <taxon>Endopterygota</taxon>
        <taxon>Coleoptera</taxon>
        <taxon>Polyphaga</taxon>
        <taxon>Cucujiformia</taxon>
        <taxon>Chrysomeloidea</taxon>
        <taxon>Cerambycidae</taxon>
        <taxon>Lamiinae</taxon>
        <taxon>Monochamini</taxon>
        <taxon>Molorchus</taxon>
    </lineage>
</organism>
<dbReference type="Gene3D" id="3.40.50.1170">
    <property type="entry name" value="L-asparaginase, N-terminal domain"/>
    <property type="match status" value="2"/>
</dbReference>
<dbReference type="Pfam" id="PF17763">
    <property type="entry name" value="Asparaginase_C"/>
    <property type="match status" value="1"/>
</dbReference>
<dbReference type="Gene3D" id="3.40.50.40">
    <property type="match status" value="1"/>
</dbReference>
<comment type="caution">
    <text evidence="5">The sequence shown here is derived from an EMBL/GenBank/DDBJ whole genome shotgun (WGS) entry which is preliminary data.</text>
</comment>
<dbReference type="PIRSF" id="PIRSF500176">
    <property type="entry name" value="L_ASNase"/>
    <property type="match status" value="1"/>
</dbReference>
<dbReference type="PIRSF" id="PIRSF001220">
    <property type="entry name" value="L-ASNase_gatD"/>
    <property type="match status" value="1"/>
</dbReference>
<dbReference type="Pfam" id="PF00710">
    <property type="entry name" value="Asparaginase"/>
    <property type="match status" value="2"/>
</dbReference>
<feature type="domain" description="L-asparaginase N-terminal" evidence="3">
    <location>
        <begin position="48"/>
        <end position="122"/>
    </location>
</feature>
<dbReference type="PRINTS" id="PR00139">
    <property type="entry name" value="ASNGLNASE"/>
</dbReference>
<dbReference type="InterPro" id="IPR027473">
    <property type="entry name" value="L-asparaginase_C"/>
</dbReference>
<dbReference type="EC" id="3.5.1.1" evidence="1"/>
<dbReference type="PANTHER" id="PTHR11707:SF28">
    <property type="entry name" value="60 KDA LYSOPHOSPHOLIPASE"/>
    <property type="match status" value="1"/>
</dbReference>
<evidence type="ECO:0000256" key="1">
    <source>
        <dbReference type="ARBA" id="ARBA00012920"/>
    </source>
</evidence>
<dbReference type="PROSITE" id="PS51732">
    <property type="entry name" value="ASN_GLN_ASE_3"/>
    <property type="match status" value="1"/>
</dbReference>
<accession>A0ABQ9JP80</accession>
<dbReference type="SUPFAM" id="SSF53774">
    <property type="entry name" value="Glutaminase/Asparaginase"/>
    <property type="match status" value="1"/>
</dbReference>
<protein>
    <recommendedName>
        <fullName evidence="1">asparaginase</fullName>
        <ecNumber evidence="1">3.5.1.1</ecNumber>
    </recommendedName>
</protein>
<dbReference type="InterPro" id="IPR040919">
    <property type="entry name" value="Asparaginase_C"/>
</dbReference>
<dbReference type="InterPro" id="IPR006034">
    <property type="entry name" value="Asparaginase/glutaminase-like"/>
</dbReference>
<dbReference type="PROSITE" id="PS00917">
    <property type="entry name" value="ASN_GLN_ASE_2"/>
    <property type="match status" value="1"/>
</dbReference>
<sequence>MEYLFPVRHTFLKQVKYHEEMHDPQSAEKFYRILKENELILPPTAGKADVLYEIMEYDPLLDSSNMSCKDWIKIAEDIGRNYNKYDGFVILHGTDTMAYTASALSFMFQGLKKPIIITGSQYVYFFANKLLRGNRTAKISSDALDAFASPNYHTLADVGIDVKLNHIYIRKQESTSFAVQSNLNPNAAILTFCPTITNKMLQSFLKPPLEGLVLQSYGAGNLPSHRNDILQTLKDAVTREILIINISQCSRGQVSSFYETGKVLDDIGIISGTDMTPEAALTKLIYILGLPKMTYEKRVKLMKINLRGELSSNELYKT</sequence>